<evidence type="ECO:0000313" key="2">
    <source>
        <dbReference type="EMBL" id="KAK7951843.1"/>
    </source>
</evidence>
<feature type="region of interest" description="Disordered" evidence="1">
    <location>
        <begin position="264"/>
        <end position="283"/>
    </location>
</feature>
<dbReference type="EMBL" id="JAQQWE010000005">
    <property type="protein sequence ID" value="KAK7951843.1"/>
    <property type="molecule type" value="Genomic_DNA"/>
</dbReference>
<comment type="caution">
    <text evidence="2">The sequence shown here is derived from an EMBL/GenBank/DDBJ whole genome shotgun (WGS) entry which is preliminary data.</text>
</comment>
<dbReference type="GeneID" id="92076855"/>
<dbReference type="Proteomes" id="UP001391051">
    <property type="component" value="Unassembled WGS sequence"/>
</dbReference>
<feature type="compositionally biased region" description="Basic and acidic residues" evidence="1">
    <location>
        <begin position="487"/>
        <end position="501"/>
    </location>
</feature>
<organism evidence="2 3">
    <name type="scientific">Apiospora aurea</name>
    <dbReference type="NCBI Taxonomy" id="335848"/>
    <lineage>
        <taxon>Eukaryota</taxon>
        <taxon>Fungi</taxon>
        <taxon>Dikarya</taxon>
        <taxon>Ascomycota</taxon>
        <taxon>Pezizomycotina</taxon>
        <taxon>Sordariomycetes</taxon>
        <taxon>Xylariomycetidae</taxon>
        <taxon>Amphisphaeriales</taxon>
        <taxon>Apiosporaceae</taxon>
        <taxon>Apiospora</taxon>
    </lineage>
</organism>
<feature type="region of interest" description="Disordered" evidence="1">
    <location>
        <begin position="449"/>
        <end position="501"/>
    </location>
</feature>
<evidence type="ECO:0000256" key="1">
    <source>
        <dbReference type="SAM" id="MobiDB-lite"/>
    </source>
</evidence>
<gene>
    <name evidence="2" type="ORF">PG986_007571</name>
</gene>
<sequence length="519" mass="57663">MDEEKTERLRQKLIDGLANRIRPRDEALMIQRLMAVQLGQSLGEDQISAPLSLVDPDTIEVSSESGHLQGLQRRYVEAVRRNLKARLEFAQAHDELRSIPTAAPLKKQHHPERDAESGGSSLLDLHMEVAELRQRSEKLDIAQKYMEQLQQQPAGTPDFLDPETMYKDCKPLPEVPRELIDGFTMSHDEATEEELQGLLQKLKKTVLRNKLVARKVEQEYNAAQAKDPLDPKTLSPEAKLQALNAVKTTLINWIESQLTKAGDDNGDAVGGTPLKDTGRGSHTTNLDERLAGIQEQYARHVELRKEIIALMAKRDSQPGVGARSAAAATSSTTAPPPPYAYLLTPYLEKIQALSREQKAAIEEKTHINTSLARQQEDAKLALEHLTQESQLLPKYPAAARNKSPAHRNLSFGEATRVSQLGVAKQVEPWIYAADSAKIATLEMVAEKVEEGMPRSTRPAAPSTSSGQSKRKTLLREDTQTIKSPAKRVIEMKAREEEEQKKLPKTIWSILDGNLGAING</sequence>
<name>A0ABR1QD91_9PEZI</name>
<reference evidence="2 3" key="1">
    <citation type="submission" date="2023-01" db="EMBL/GenBank/DDBJ databases">
        <title>Analysis of 21 Apiospora genomes using comparative genomics revels a genus with tremendous synthesis potential of carbohydrate active enzymes and secondary metabolites.</title>
        <authorList>
            <person name="Sorensen T."/>
        </authorList>
    </citation>
    <scope>NUCLEOTIDE SEQUENCE [LARGE SCALE GENOMIC DNA]</scope>
    <source>
        <strain evidence="2 3">CBS 24483</strain>
    </source>
</reference>
<dbReference type="RefSeq" id="XP_066699905.1">
    <property type="nucleotide sequence ID" value="XM_066843793.1"/>
</dbReference>
<keyword evidence="3" id="KW-1185">Reference proteome</keyword>
<accession>A0ABR1QD91</accession>
<feature type="region of interest" description="Disordered" evidence="1">
    <location>
        <begin position="100"/>
        <end position="119"/>
    </location>
</feature>
<evidence type="ECO:0000313" key="3">
    <source>
        <dbReference type="Proteomes" id="UP001391051"/>
    </source>
</evidence>
<proteinExistence type="predicted"/>
<protein>
    <submittedName>
        <fullName evidence="2">Uncharacterized protein</fullName>
    </submittedName>
</protein>